<dbReference type="PROSITE" id="PS50911">
    <property type="entry name" value="CHAP"/>
    <property type="match status" value="1"/>
</dbReference>
<evidence type="ECO:0000313" key="3">
    <source>
        <dbReference type="Proteomes" id="UP000194606"/>
    </source>
</evidence>
<accession>A0A252CBC1</accession>
<evidence type="ECO:0000259" key="1">
    <source>
        <dbReference type="PROSITE" id="PS50911"/>
    </source>
</evidence>
<name>A0A252CBC1_9LACT</name>
<dbReference type="InterPro" id="IPR041219">
    <property type="entry name" value="Phage_lysozyme2"/>
</dbReference>
<dbReference type="Pfam" id="PF05257">
    <property type="entry name" value="CHAP"/>
    <property type="match status" value="1"/>
</dbReference>
<evidence type="ECO:0000313" key="2">
    <source>
        <dbReference type="EMBL" id="OUK03881.1"/>
    </source>
</evidence>
<protein>
    <recommendedName>
        <fullName evidence="1">Peptidase C51 domain-containing protein</fullName>
    </recommendedName>
</protein>
<proteinExistence type="predicted"/>
<dbReference type="Gene3D" id="3.90.1720.10">
    <property type="entry name" value="endopeptidase domain like (from Nostoc punctiforme)"/>
    <property type="match status" value="1"/>
</dbReference>
<organism evidence="2 3">
    <name type="scientific">Lactococcus petauri</name>
    <dbReference type="NCBI Taxonomy" id="1940789"/>
    <lineage>
        <taxon>Bacteria</taxon>
        <taxon>Bacillati</taxon>
        <taxon>Bacillota</taxon>
        <taxon>Bacilli</taxon>
        <taxon>Lactobacillales</taxon>
        <taxon>Streptococcaceae</taxon>
        <taxon>Lactococcus</taxon>
    </lineage>
</organism>
<dbReference type="InterPro" id="IPR007921">
    <property type="entry name" value="CHAP_dom"/>
</dbReference>
<reference evidence="2 3" key="1">
    <citation type="submission" date="2017-02" db="EMBL/GenBank/DDBJ databases">
        <authorList>
            <person name="Peterson S.W."/>
        </authorList>
    </citation>
    <scope>NUCLEOTIDE SEQUENCE [LARGE SCALE GENOMIC DNA]</scope>
    <source>
        <strain evidence="2">159469</strain>
    </source>
</reference>
<gene>
    <name evidence="2" type="ORF">BZZ03_09530</name>
</gene>
<comment type="caution">
    <text evidence="2">The sequence shown here is derived from an EMBL/GenBank/DDBJ whole genome shotgun (WGS) entry which is preliminary data.</text>
</comment>
<dbReference type="Gene3D" id="1.10.530.10">
    <property type="match status" value="1"/>
</dbReference>
<dbReference type="InterPro" id="IPR038765">
    <property type="entry name" value="Papain-like_cys_pep_sf"/>
</dbReference>
<dbReference type="RefSeq" id="WP_158092878.1">
    <property type="nucleotide sequence ID" value="NZ_MUIZ01000006.1"/>
</dbReference>
<dbReference type="SUPFAM" id="SSF54001">
    <property type="entry name" value="Cysteine proteinases"/>
    <property type="match status" value="1"/>
</dbReference>
<dbReference type="Proteomes" id="UP000194606">
    <property type="component" value="Unassembled WGS sequence"/>
</dbReference>
<sequence>MKKWLAGLAILFLLIGGSFGGLLMMTASLGAGEAAASAQSCSDVQNESAKPSDDKNTTNNNAKAIFEHLTKSIGFSGAGGAGAVAVAERESGFDPQAVNPGGGVAGWFQWSGWGNTINGSRISSEGSIKSGDLSTLTSANQFKLLDYELKGSKNSTRIIVGKATDPQKAALDWSVLYEGVSLADGQTKEAEIKANALKWYTTFDGKNIPSSIKDAINDGADNNTDDTYQEANSGCDAGSGTGEQVKGDIPMGTYYKQLSPEVKKAIGKRANFSSYPDDEVNAPYGHQCVWYVTFCTKEMGWGVTGMGNGGVWGHNTPGLTVEVGKPKPHSAVNFMAGQDPYRGNSDPGHVAFVEYVNPDGSLIISECNVVAGQNGFDRATATQTEETYGTISAKEAKTLTYVYPTGK</sequence>
<dbReference type="EMBL" id="MUIZ01000006">
    <property type="protein sequence ID" value="OUK03881.1"/>
    <property type="molecule type" value="Genomic_DNA"/>
</dbReference>
<feature type="domain" description="Peptidase C51" evidence="1">
    <location>
        <begin position="263"/>
        <end position="403"/>
    </location>
</feature>
<dbReference type="AlphaFoldDB" id="A0A252CBC1"/>
<dbReference type="Pfam" id="PF18013">
    <property type="entry name" value="Phage_lysozyme2"/>
    <property type="match status" value="1"/>
</dbReference>